<proteinExistence type="predicted"/>
<dbReference type="InterPro" id="IPR002938">
    <property type="entry name" value="FAD-bd"/>
</dbReference>
<dbReference type="PANTHER" id="PTHR42685:SF22">
    <property type="entry name" value="CONDITIONED MEDIUM FACTOR RECEPTOR 1"/>
    <property type="match status" value="1"/>
</dbReference>
<reference evidence="2" key="1">
    <citation type="journal article" date="2014" name="Front. Microbiol.">
        <title>High frequency of phylogenetically diverse reductive dehalogenase-homologous genes in deep subseafloor sedimentary metagenomes.</title>
        <authorList>
            <person name="Kawai M."/>
            <person name="Futagami T."/>
            <person name="Toyoda A."/>
            <person name="Takaki Y."/>
            <person name="Nishi S."/>
            <person name="Hori S."/>
            <person name="Arai W."/>
            <person name="Tsubouchi T."/>
            <person name="Morono Y."/>
            <person name="Uchiyama I."/>
            <person name="Ito T."/>
            <person name="Fujiyama A."/>
            <person name="Inagaki F."/>
            <person name="Takami H."/>
        </authorList>
    </citation>
    <scope>NUCLEOTIDE SEQUENCE</scope>
    <source>
        <strain evidence="2">Expedition CK06-06</strain>
    </source>
</reference>
<dbReference type="Gene3D" id="3.50.50.60">
    <property type="entry name" value="FAD/NAD(P)-binding domain"/>
    <property type="match status" value="1"/>
</dbReference>
<dbReference type="GO" id="GO:0071949">
    <property type="term" value="F:FAD binding"/>
    <property type="evidence" value="ECO:0007669"/>
    <property type="project" value="InterPro"/>
</dbReference>
<dbReference type="SUPFAM" id="SSF51905">
    <property type="entry name" value="FAD/NAD(P)-binding domain"/>
    <property type="match status" value="1"/>
</dbReference>
<accession>X0Z1P9</accession>
<dbReference type="PANTHER" id="PTHR42685">
    <property type="entry name" value="GERANYLGERANYL DIPHOSPHATE REDUCTASE"/>
    <property type="match status" value="1"/>
</dbReference>
<dbReference type="Pfam" id="PF01494">
    <property type="entry name" value="FAD_binding_3"/>
    <property type="match status" value="1"/>
</dbReference>
<protein>
    <recommendedName>
        <fullName evidence="1">FAD-binding domain-containing protein</fullName>
    </recommendedName>
</protein>
<organism evidence="2">
    <name type="scientific">marine sediment metagenome</name>
    <dbReference type="NCBI Taxonomy" id="412755"/>
    <lineage>
        <taxon>unclassified sequences</taxon>
        <taxon>metagenomes</taxon>
        <taxon>ecological metagenomes</taxon>
    </lineage>
</organism>
<gene>
    <name evidence="2" type="ORF">S01H4_16320</name>
</gene>
<feature type="domain" description="FAD-binding" evidence="1">
    <location>
        <begin position="10"/>
        <end position="142"/>
    </location>
</feature>
<dbReference type="InterPro" id="IPR036188">
    <property type="entry name" value="FAD/NAD-bd_sf"/>
</dbReference>
<dbReference type="AlphaFoldDB" id="X0Z1P9"/>
<dbReference type="InterPro" id="IPR050407">
    <property type="entry name" value="Geranylgeranyl_reductase"/>
</dbReference>
<comment type="caution">
    <text evidence="2">The sequence shown here is derived from an EMBL/GenBank/DDBJ whole genome shotgun (WGS) entry which is preliminary data.</text>
</comment>
<evidence type="ECO:0000313" key="2">
    <source>
        <dbReference type="EMBL" id="GAG54428.1"/>
    </source>
</evidence>
<dbReference type="EMBL" id="BART01007151">
    <property type="protein sequence ID" value="GAG54428.1"/>
    <property type="molecule type" value="Genomic_DNA"/>
</dbReference>
<sequence length="188" mass="21332">MNKISQQSVDYDVTIVGGGPGGSTAGYLLKRLGLKVQIIDKDVFPRQKLCGGILTFKTFKLLKRVFGETVESLLDKHIINYTTNHFEINYKVKRIMSNNISQFPFYLVDRIVYDNFLLDKAKEIGVDVIEGDKVEKVNLNTYEISSGNVRIVVIALNRTKTLFKIIGCHNNHDSPSTYSIYGFKFNNL</sequence>
<evidence type="ECO:0000259" key="1">
    <source>
        <dbReference type="Pfam" id="PF01494"/>
    </source>
</evidence>
<name>X0Z1P9_9ZZZZ</name>